<evidence type="ECO:0008006" key="4">
    <source>
        <dbReference type="Google" id="ProtNLM"/>
    </source>
</evidence>
<keyword evidence="3" id="KW-1185">Reference proteome</keyword>
<dbReference type="EMBL" id="JAGPXC010000011">
    <property type="protein sequence ID" value="KAH6645599.1"/>
    <property type="molecule type" value="Genomic_DNA"/>
</dbReference>
<evidence type="ECO:0000313" key="2">
    <source>
        <dbReference type="EMBL" id="KAH6645599.1"/>
    </source>
</evidence>
<dbReference type="Proteomes" id="UP000758603">
    <property type="component" value="Unassembled WGS sequence"/>
</dbReference>
<proteinExistence type="predicted"/>
<name>A0A9P8RGY5_9PEZI</name>
<organism evidence="2 3">
    <name type="scientific">Truncatella angustata</name>
    <dbReference type="NCBI Taxonomy" id="152316"/>
    <lineage>
        <taxon>Eukaryota</taxon>
        <taxon>Fungi</taxon>
        <taxon>Dikarya</taxon>
        <taxon>Ascomycota</taxon>
        <taxon>Pezizomycotina</taxon>
        <taxon>Sordariomycetes</taxon>
        <taxon>Xylariomycetidae</taxon>
        <taxon>Amphisphaeriales</taxon>
        <taxon>Sporocadaceae</taxon>
        <taxon>Truncatella</taxon>
    </lineage>
</organism>
<evidence type="ECO:0000313" key="3">
    <source>
        <dbReference type="Proteomes" id="UP000758603"/>
    </source>
</evidence>
<dbReference type="GeneID" id="70129884"/>
<evidence type="ECO:0000256" key="1">
    <source>
        <dbReference type="SAM" id="MobiDB-lite"/>
    </source>
</evidence>
<protein>
    <recommendedName>
        <fullName evidence="4">Protein kinase domain-containing protein</fullName>
    </recommendedName>
</protein>
<dbReference type="SUPFAM" id="SSF56112">
    <property type="entry name" value="Protein kinase-like (PK-like)"/>
    <property type="match status" value="1"/>
</dbReference>
<dbReference type="AlphaFoldDB" id="A0A9P8RGY5"/>
<dbReference type="RefSeq" id="XP_045952113.1">
    <property type="nucleotide sequence ID" value="XM_046100992.1"/>
</dbReference>
<comment type="caution">
    <text evidence="2">The sequence shown here is derived from an EMBL/GenBank/DDBJ whole genome shotgun (WGS) entry which is preliminary data.</text>
</comment>
<dbReference type="InterPro" id="IPR011009">
    <property type="entry name" value="Kinase-like_dom_sf"/>
</dbReference>
<feature type="region of interest" description="Disordered" evidence="1">
    <location>
        <begin position="146"/>
        <end position="242"/>
    </location>
</feature>
<gene>
    <name evidence="2" type="ORF">BKA67DRAFT_541795</name>
</gene>
<accession>A0A9P8RGY5</accession>
<feature type="compositionally biased region" description="Basic and acidic residues" evidence="1">
    <location>
        <begin position="181"/>
        <end position="200"/>
    </location>
</feature>
<feature type="compositionally biased region" description="Pro residues" evidence="1">
    <location>
        <begin position="208"/>
        <end position="217"/>
    </location>
</feature>
<sequence length="502" mass="56282">MDVFKDVVNRKTIPTAADPDGRFQYHAERLTAAAITQTYNYMIEGGLEYGLLTTGETIVFLRLDWREPGTLLYHLAEPAVEVAAQSGEHHACTAVGQYLAFSLMALGPSGNPPNVRAQDERQRVILGLRRWAEDFETTLRSIPRDERYAPSSSSSGSLYAPTTYAGISRSPRVPRTRRKHWAQEEDRPDVQPVFRDRDDEPSSDESSPPMPDTPTPSEPRSSSQSQGPRRSQRILGRGPRGEASQERLYCTQRCLLGLVRKGRLDGTCPNVLLHRQANLAAADHLIDREEFLRLLFQRLQESLDHGISRLDVGGSRGVLFKVSLMAYGYTFVAKGTVPVCLDAIDLRDMDKIYYYDHRVYIEYMLLLSHGSPIDEAVRAGEVKRCLRAIHRDVRRTNVLRNTDTGELMLIDFERSVVNAGWKPLGNIVPNKRSWNGQRKGTTAPLYSHAPGDASYEEDILQARVEFPEKDIFAVPAACAYKPRKTHVAAGMAASLKSVRTSE</sequence>
<reference evidence="2" key="1">
    <citation type="journal article" date="2021" name="Nat. Commun.">
        <title>Genetic determinants of endophytism in the Arabidopsis root mycobiome.</title>
        <authorList>
            <person name="Mesny F."/>
            <person name="Miyauchi S."/>
            <person name="Thiergart T."/>
            <person name="Pickel B."/>
            <person name="Atanasova L."/>
            <person name="Karlsson M."/>
            <person name="Huettel B."/>
            <person name="Barry K.W."/>
            <person name="Haridas S."/>
            <person name="Chen C."/>
            <person name="Bauer D."/>
            <person name="Andreopoulos W."/>
            <person name="Pangilinan J."/>
            <person name="LaButti K."/>
            <person name="Riley R."/>
            <person name="Lipzen A."/>
            <person name="Clum A."/>
            <person name="Drula E."/>
            <person name="Henrissat B."/>
            <person name="Kohler A."/>
            <person name="Grigoriev I.V."/>
            <person name="Martin F.M."/>
            <person name="Hacquard S."/>
        </authorList>
    </citation>
    <scope>NUCLEOTIDE SEQUENCE</scope>
    <source>
        <strain evidence="2">MPI-SDFR-AT-0073</strain>
    </source>
</reference>
<dbReference type="OrthoDB" id="411394at2759"/>
<feature type="compositionally biased region" description="Low complexity" evidence="1">
    <location>
        <begin position="218"/>
        <end position="229"/>
    </location>
</feature>